<dbReference type="EMBL" id="JAUOTP010000001">
    <property type="protein sequence ID" value="MDO6412924.1"/>
    <property type="molecule type" value="Genomic_DNA"/>
</dbReference>
<gene>
    <name evidence="1" type="ORF">Q4F19_00870</name>
</gene>
<proteinExistence type="predicted"/>
<dbReference type="RefSeq" id="WP_303539253.1">
    <property type="nucleotide sequence ID" value="NZ_JAUOTP010000001.1"/>
</dbReference>
<protein>
    <submittedName>
        <fullName evidence="1">Uncharacterized protein</fullName>
    </submittedName>
</protein>
<reference evidence="1" key="1">
    <citation type="submission" date="2023-07" db="EMBL/GenBank/DDBJ databases">
        <authorList>
            <person name="Kim M."/>
        </authorList>
    </citation>
    <scope>NUCLEOTIDE SEQUENCE</scope>
    <source>
        <strain evidence="1">BIUV-7</strain>
    </source>
</reference>
<evidence type="ECO:0000313" key="2">
    <source>
        <dbReference type="Proteomes" id="UP001169764"/>
    </source>
</evidence>
<accession>A0ABT8Y3P5</accession>
<evidence type="ECO:0000313" key="1">
    <source>
        <dbReference type="EMBL" id="MDO6412924.1"/>
    </source>
</evidence>
<sequence>MSRSVFPMWVFLAVALAIAVVAFGLGQISRGAGVPLVAAATTLWVAYVAQRGRRIAK</sequence>
<dbReference type="Proteomes" id="UP001169764">
    <property type="component" value="Unassembled WGS sequence"/>
</dbReference>
<comment type="caution">
    <text evidence="1">The sequence shown here is derived from an EMBL/GenBank/DDBJ whole genome shotgun (WGS) entry which is preliminary data.</text>
</comment>
<name>A0ABT8Y3P5_9SPHN</name>
<organism evidence="1 2">
    <name type="scientific">Sphingomonas natans</name>
    <dbReference type="NCBI Taxonomy" id="3063330"/>
    <lineage>
        <taxon>Bacteria</taxon>
        <taxon>Pseudomonadati</taxon>
        <taxon>Pseudomonadota</taxon>
        <taxon>Alphaproteobacteria</taxon>
        <taxon>Sphingomonadales</taxon>
        <taxon>Sphingomonadaceae</taxon>
        <taxon>Sphingomonas</taxon>
    </lineage>
</organism>
<keyword evidence="2" id="KW-1185">Reference proteome</keyword>